<comment type="pathway">
    <text evidence="17">Pyrimidine metabolism; CTP biosynthesis via salvage pathway; CTP from cytidine: step 1/3.</text>
</comment>
<comment type="similarity">
    <text evidence="4 17">Belongs to the uridine kinase family.</text>
</comment>
<evidence type="ECO:0000256" key="7">
    <source>
        <dbReference type="ARBA" id="ARBA00022679"/>
    </source>
</evidence>
<evidence type="ECO:0000256" key="12">
    <source>
        <dbReference type="ARBA" id="ARBA00023242"/>
    </source>
</evidence>
<evidence type="ECO:0000256" key="8">
    <source>
        <dbReference type="ARBA" id="ARBA00022741"/>
    </source>
</evidence>
<dbReference type="CDD" id="cd06223">
    <property type="entry name" value="PRTases_typeI"/>
    <property type="match status" value="1"/>
</dbReference>
<feature type="domain" description="Phosphoribulokinase/uridine kinase" evidence="19">
    <location>
        <begin position="102"/>
        <end position="290"/>
    </location>
</feature>
<evidence type="ECO:0000313" key="22">
    <source>
        <dbReference type="WBParaSite" id="ACRNAN_scaffold13013.g22794.t1"/>
    </source>
</evidence>
<comment type="pathway">
    <text evidence="3 17">Pyrimidine metabolism; UMP biosynthesis via salvage pathway; UMP from uridine: step 1/1.</text>
</comment>
<feature type="region of interest" description="Disordered" evidence="18">
    <location>
        <begin position="32"/>
        <end position="65"/>
    </location>
</feature>
<evidence type="ECO:0000256" key="5">
    <source>
        <dbReference type="ARBA" id="ARBA00022490"/>
    </source>
</evidence>
<evidence type="ECO:0000256" key="16">
    <source>
        <dbReference type="ARBA" id="ARBA00065923"/>
    </source>
</evidence>
<dbReference type="InterPro" id="IPR029057">
    <property type="entry name" value="PRTase-like"/>
</dbReference>
<comment type="catalytic activity">
    <reaction evidence="14 17">
        <text>uridine + ATP = UMP + ADP + H(+)</text>
        <dbReference type="Rhea" id="RHEA:16825"/>
        <dbReference type="ChEBI" id="CHEBI:15378"/>
        <dbReference type="ChEBI" id="CHEBI:16704"/>
        <dbReference type="ChEBI" id="CHEBI:30616"/>
        <dbReference type="ChEBI" id="CHEBI:57865"/>
        <dbReference type="ChEBI" id="CHEBI:456216"/>
        <dbReference type="EC" id="2.7.1.48"/>
    </reaction>
</comment>
<evidence type="ECO:0000259" key="19">
    <source>
        <dbReference type="Pfam" id="PF00485"/>
    </source>
</evidence>
<dbReference type="SUPFAM" id="SSF53271">
    <property type="entry name" value="PRTase-like"/>
    <property type="match status" value="1"/>
</dbReference>
<dbReference type="WBParaSite" id="ACRNAN_scaffold285.g31117.t1">
    <property type="protein sequence ID" value="ACRNAN_scaffold285.g31117.t1"/>
    <property type="gene ID" value="ACRNAN_scaffold285.g31117"/>
</dbReference>
<dbReference type="PRINTS" id="PR00988">
    <property type="entry name" value="URIDINKINASE"/>
</dbReference>
<evidence type="ECO:0000259" key="20">
    <source>
        <dbReference type="Pfam" id="PF14681"/>
    </source>
</evidence>
<organism evidence="21 22">
    <name type="scientific">Acrobeloides nanus</name>
    <dbReference type="NCBI Taxonomy" id="290746"/>
    <lineage>
        <taxon>Eukaryota</taxon>
        <taxon>Metazoa</taxon>
        <taxon>Ecdysozoa</taxon>
        <taxon>Nematoda</taxon>
        <taxon>Chromadorea</taxon>
        <taxon>Rhabditida</taxon>
        <taxon>Tylenchina</taxon>
        <taxon>Cephalobomorpha</taxon>
        <taxon>Cephaloboidea</taxon>
        <taxon>Cephalobidae</taxon>
        <taxon>Acrobeloides</taxon>
    </lineage>
</organism>
<evidence type="ECO:0000256" key="14">
    <source>
        <dbReference type="ARBA" id="ARBA00048909"/>
    </source>
</evidence>
<keyword evidence="7 17" id="KW-0808">Transferase</keyword>
<keyword evidence="9 17" id="KW-0418">Kinase</keyword>
<keyword evidence="8 17" id="KW-0547">Nucleotide-binding</keyword>
<evidence type="ECO:0000256" key="11">
    <source>
        <dbReference type="ARBA" id="ARBA00022843"/>
    </source>
</evidence>
<name>A0A914CRF7_9BILA</name>
<dbReference type="GO" id="GO:0005524">
    <property type="term" value="F:ATP binding"/>
    <property type="evidence" value="ECO:0007669"/>
    <property type="project" value="UniProtKB-KW"/>
</dbReference>
<dbReference type="FunFam" id="3.40.50.2020:FF:000010">
    <property type="entry name" value="Uridine-cytidine kinase"/>
    <property type="match status" value="1"/>
</dbReference>
<evidence type="ECO:0000256" key="4">
    <source>
        <dbReference type="ARBA" id="ARBA00005408"/>
    </source>
</evidence>
<dbReference type="Pfam" id="PF00485">
    <property type="entry name" value="PRK"/>
    <property type="match status" value="1"/>
</dbReference>
<comment type="subcellular location">
    <subcellularLocation>
        <location evidence="2">Cytoplasm</location>
    </subcellularLocation>
    <subcellularLocation>
        <location evidence="1">Nucleus</location>
    </subcellularLocation>
</comment>
<dbReference type="GO" id="GO:0004849">
    <property type="term" value="F:uridine kinase activity"/>
    <property type="evidence" value="ECO:0007669"/>
    <property type="project" value="UniProtKB-EC"/>
</dbReference>
<evidence type="ECO:0000256" key="13">
    <source>
        <dbReference type="ARBA" id="ARBA00047436"/>
    </source>
</evidence>
<keyword evidence="11" id="KW-0832">Ubl conjugation</keyword>
<keyword evidence="21" id="KW-1185">Reference proteome</keyword>
<dbReference type="InterPro" id="IPR006083">
    <property type="entry name" value="PRK/URK"/>
</dbReference>
<proteinExistence type="inferred from homology"/>
<dbReference type="GO" id="GO:0008655">
    <property type="term" value="P:pyrimidine-containing compound salvage"/>
    <property type="evidence" value="ECO:0007669"/>
    <property type="project" value="UniProtKB-ARBA"/>
</dbReference>
<keyword evidence="10 17" id="KW-0067">ATP-binding</keyword>
<keyword evidence="6" id="KW-0597">Phosphoprotein</keyword>
<dbReference type="Proteomes" id="UP000887540">
    <property type="component" value="Unplaced"/>
</dbReference>
<dbReference type="CDD" id="cd02023">
    <property type="entry name" value="UMPK"/>
    <property type="match status" value="1"/>
</dbReference>
<keyword evidence="12" id="KW-0539">Nucleus</keyword>
<evidence type="ECO:0000256" key="6">
    <source>
        <dbReference type="ARBA" id="ARBA00022553"/>
    </source>
</evidence>
<comment type="subunit">
    <text evidence="16">Interacts with RNF19B.</text>
</comment>
<comment type="catalytic activity">
    <reaction evidence="13 17">
        <text>cytidine + ATP = CMP + ADP + H(+)</text>
        <dbReference type="Rhea" id="RHEA:24674"/>
        <dbReference type="ChEBI" id="CHEBI:15378"/>
        <dbReference type="ChEBI" id="CHEBI:17562"/>
        <dbReference type="ChEBI" id="CHEBI:30616"/>
        <dbReference type="ChEBI" id="CHEBI:60377"/>
        <dbReference type="ChEBI" id="CHEBI:456216"/>
        <dbReference type="EC" id="2.7.1.48"/>
    </reaction>
</comment>
<evidence type="ECO:0000313" key="23">
    <source>
        <dbReference type="WBParaSite" id="ACRNAN_scaffold285.g31117.t1"/>
    </source>
</evidence>
<dbReference type="GO" id="GO:0005737">
    <property type="term" value="C:cytoplasm"/>
    <property type="evidence" value="ECO:0007669"/>
    <property type="project" value="UniProtKB-SubCell"/>
</dbReference>
<dbReference type="AlphaFoldDB" id="A0A914CRF7"/>
<reference evidence="22 23" key="1">
    <citation type="submission" date="2022-11" db="UniProtKB">
        <authorList>
            <consortium name="WormBaseParasite"/>
        </authorList>
    </citation>
    <scope>IDENTIFICATION</scope>
</reference>
<dbReference type="FunFam" id="3.40.50.300:FF:000200">
    <property type="entry name" value="Uridine-cytidine kinase"/>
    <property type="match status" value="1"/>
</dbReference>
<protein>
    <recommendedName>
        <fullName evidence="17">Uridine kinase</fullName>
        <ecNumber evidence="17">2.7.1.48</ecNumber>
    </recommendedName>
</protein>
<dbReference type="InterPro" id="IPR027417">
    <property type="entry name" value="P-loop_NTPase"/>
</dbReference>
<evidence type="ECO:0000256" key="17">
    <source>
        <dbReference type="RuleBase" id="RU003825"/>
    </source>
</evidence>
<dbReference type="NCBIfam" id="NF004018">
    <property type="entry name" value="PRK05480.1"/>
    <property type="match status" value="1"/>
</dbReference>
<evidence type="ECO:0000256" key="1">
    <source>
        <dbReference type="ARBA" id="ARBA00004123"/>
    </source>
</evidence>
<comment type="function">
    <text evidence="15">May contribute to UTP accumulation needed for blast transformation and proliferation.</text>
</comment>
<dbReference type="Gene3D" id="3.40.50.2020">
    <property type="match status" value="1"/>
</dbReference>
<keyword evidence="5" id="KW-0963">Cytoplasm</keyword>
<sequence length="560" mass="63538">MAEGGILVSHKQVDTNKHVTIMEAAMKSSCTSSDSSVHELVSRSGSGEGSPPLIKKGRRNRTISGSKSEDHMLYTESGKKVYTKGRPPWYDRQGKALKKPYVIGICGGSASGKTTVAHRIIELLDMPWVTVLSMDSFYKVLNEEQHELATKNDYNFDHPSAFDFDLLYETLKRLRHGKSVDVPVYDFTRHQRDKNSKVMYGADVLIFEGILAFHRSDINEMMDLKVFVDTDSDTRLARRLERDIEERGREICGVMEQYLRFVKPAFDSFIAPGMKLADVIVPRGGENEVAIELIVRQVKNQLAERGYDPSKNLQQRQELAHAEFPMVLPSSLHIIEDTPQVRGLHTVIRNKKTSRDEFIFYSERLMRILIENAMNFVPYEDYEVETPTGQKYMGKRKCKNLCGVAIMRAGETLEKSLRSVIKDCKMGKILIQTNEKTMEPELYFLRLPKNIHQYKILLMDATVATGAAAMMAIRILLDHDVLEENIILLSLLMAETGVHSLAYAFPKVRLVTTAVDAHLNEQFHVIPGIGNFGDRYFGTETINPCEVDDDEDDDVLENGY</sequence>
<evidence type="ECO:0000256" key="9">
    <source>
        <dbReference type="ARBA" id="ARBA00022777"/>
    </source>
</evidence>
<evidence type="ECO:0000256" key="15">
    <source>
        <dbReference type="ARBA" id="ARBA00056790"/>
    </source>
</evidence>
<accession>A0A914CRF7</accession>
<feature type="domain" description="Phosphoribosyltransferase" evidence="20">
    <location>
        <begin position="336"/>
        <end position="539"/>
    </location>
</feature>
<dbReference type="WBParaSite" id="ACRNAN_scaffold13013.g22794.t1">
    <property type="protein sequence ID" value="ACRNAN_scaffold13013.g22794.t1"/>
    <property type="gene ID" value="ACRNAN_scaffold13013.g22794"/>
</dbReference>
<dbReference type="Pfam" id="PF14681">
    <property type="entry name" value="UPRTase"/>
    <property type="match status" value="1"/>
</dbReference>
<dbReference type="GO" id="GO:0005634">
    <property type="term" value="C:nucleus"/>
    <property type="evidence" value="ECO:0007669"/>
    <property type="project" value="UniProtKB-SubCell"/>
</dbReference>
<dbReference type="SUPFAM" id="SSF52540">
    <property type="entry name" value="P-loop containing nucleoside triphosphate hydrolases"/>
    <property type="match status" value="1"/>
</dbReference>
<dbReference type="InterPro" id="IPR000764">
    <property type="entry name" value="Uridine_kinase-like"/>
</dbReference>
<dbReference type="InterPro" id="IPR000836">
    <property type="entry name" value="PRTase_dom"/>
</dbReference>
<evidence type="ECO:0000313" key="21">
    <source>
        <dbReference type="Proteomes" id="UP000887540"/>
    </source>
</evidence>
<dbReference type="Gene3D" id="3.40.50.300">
    <property type="entry name" value="P-loop containing nucleotide triphosphate hydrolases"/>
    <property type="match status" value="1"/>
</dbReference>
<evidence type="ECO:0000256" key="3">
    <source>
        <dbReference type="ARBA" id="ARBA00004690"/>
    </source>
</evidence>
<evidence type="ECO:0000256" key="18">
    <source>
        <dbReference type="SAM" id="MobiDB-lite"/>
    </source>
</evidence>
<evidence type="ECO:0000256" key="2">
    <source>
        <dbReference type="ARBA" id="ARBA00004496"/>
    </source>
</evidence>
<dbReference type="EC" id="2.7.1.48" evidence="17"/>
<dbReference type="PANTHER" id="PTHR10285">
    <property type="entry name" value="URIDINE KINASE"/>
    <property type="match status" value="1"/>
</dbReference>
<evidence type="ECO:0000256" key="10">
    <source>
        <dbReference type="ARBA" id="ARBA00022840"/>
    </source>
</evidence>
<dbReference type="NCBIfam" id="TIGR00235">
    <property type="entry name" value="udk"/>
    <property type="match status" value="1"/>
</dbReference>
<dbReference type="NCBIfam" id="NF001097">
    <property type="entry name" value="PRK00129.1"/>
    <property type="match status" value="1"/>
</dbReference>